<dbReference type="GO" id="GO:0016740">
    <property type="term" value="F:transferase activity"/>
    <property type="evidence" value="ECO:0007669"/>
    <property type="project" value="UniProtKB-KW"/>
</dbReference>
<sequence length="186" mass="20040">MKRLFDIAAALVIGALLLLPALMVAAAVRLTSRGPALYWSRRVGAENVTFVMPKFRTMRIDTPAVATHLLADPNAFLTPIGGFLRRTSLDEIPQLLSILAGHMSFVGPRPALFNQDDLIALRTEAGVHHLKPGLTGLAQVSGRDLLTIEEKVAMDAAYLRKASLALDLKIIATTAVKVLGREGVSH</sequence>
<keyword evidence="2" id="KW-0270">Exopolysaccharide synthesis</keyword>
<dbReference type="Proteomes" id="UP000732399">
    <property type="component" value="Unassembled WGS sequence"/>
</dbReference>
<accession>A0ABX1CMG5</accession>
<protein>
    <submittedName>
        <fullName evidence="4">Sugar transferase</fullName>
    </submittedName>
</protein>
<dbReference type="PANTHER" id="PTHR30576:SF10">
    <property type="entry name" value="SLL5057 PROTEIN"/>
    <property type="match status" value="1"/>
</dbReference>
<comment type="similarity">
    <text evidence="1">Belongs to the bacterial sugar transferase family.</text>
</comment>
<comment type="caution">
    <text evidence="4">The sequence shown here is derived from an EMBL/GenBank/DDBJ whole genome shotgun (WGS) entry which is preliminary data.</text>
</comment>
<reference evidence="4 5" key="1">
    <citation type="submission" date="2020-03" db="EMBL/GenBank/DDBJ databases">
        <authorList>
            <person name="Wang L."/>
            <person name="He N."/>
            <person name="Li Y."/>
            <person name="Fang Y."/>
            <person name="Zhang F."/>
        </authorList>
    </citation>
    <scope>NUCLEOTIDE SEQUENCE [LARGE SCALE GENOMIC DNA]</scope>
    <source>
        <strain evidence="4 5">36D10-4-7</strain>
    </source>
</reference>
<feature type="domain" description="Bacterial sugar transferase" evidence="3">
    <location>
        <begin position="2"/>
        <end position="179"/>
    </location>
</feature>
<dbReference type="InterPro" id="IPR003362">
    <property type="entry name" value="Bact_transf"/>
</dbReference>
<dbReference type="Pfam" id="PF02397">
    <property type="entry name" value="Bac_transf"/>
    <property type="match status" value="1"/>
</dbReference>
<evidence type="ECO:0000256" key="2">
    <source>
        <dbReference type="ARBA" id="ARBA00023169"/>
    </source>
</evidence>
<evidence type="ECO:0000256" key="1">
    <source>
        <dbReference type="ARBA" id="ARBA00006464"/>
    </source>
</evidence>
<organism evidence="4 5">
    <name type="scientific">Sphingomonas corticis</name>
    <dbReference type="NCBI Taxonomy" id="2722791"/>
    <lineage>
        <taxon>Bacteria</taxon>
        <taxon>Pseudomonadati</taxon>
        <taxon>Pseudomonadota</taxon>
        <taxon>Alphaproteobacteria</taxon>
        <taxon>Sphingomonadales</taxon>
        <taxon>Sphingomonadaceae</taxon>
        <taxon>Sphingomonas</taxon>
    </lineage>
</organism>
<keyword evidence="4" id="KW-0808">Transferase</keyword>
<name>A0ABX1CMG5_9SPHN</name>
<evidence type="ECO:0000259" key="3">
    <source>
        <dbReference type="Pfam" id="PF02397"/>
    </source>
</evidence>
<dbReference type="PANTHER" id="PTHR30576">
    <property type="entry name" value="COLANIC BIOSYNTHESIS UDP-GLUCOSE LIPID CARRIER TRANSFERASE"/>
    <property type="match status" value="1"/>
</dbReference>
<evidence type="ECO:0000313" key="5">
    <source>
        <dbReference type="Proteomes" id="UP000732399"/>
    </source>
</evidence>
<dbReference type="EMBL" id="JAAVJH010000002">
    <property type="protein sequence ID" value="NJR77545.1"/>
    <property type="molecule type" value="Genomic_DNA"/>
</dbReference>
<gene>
    <name evidence="4" type="ORF">HBH26_02810</name>
</gene>
<evidence type="ECO:0000313" key="4">
    <source>
        <dbReference type="EMBL" id="NJR77545.1"/>
    </source>
</evidence>
<dbReference type="RefSeq" id="WP_168133102.1">
    <property type="nucleotide sequence ID" value="NZ_JAAVJH010000002.1"/>
</dbReference>
<keyword evidence="5" id="KW-1185">Reference proteome</keyword>
<proteinExistence type="inferred from homology"/>